<organism evidence="2 3">
    <name type="scientific">Bacillus cereus VD048</name>
    <dbReference type="NCBI Taxonomy" id="1053226"/>
    <lineage>
        <taxon>Bacteria</taxon>
        <taxon>Bacillati</taxon>
        <taxon>Bacillota</taxon>
        <taxon>Bacilli</taxon>
        <taxon>Bacillales</taxon>
        <taxon>Bacillaceae</taxon>
        <taxon>Bacillus</taxon>
        <taxon>Bacillus cereus group</taxon>
    </lineage>
</organism>
<evidence type="ECO:0000256" key="1">
    <source>
        <dbReference type="SAM" id="Phobius"/>
    </source>
</evidence>
<keyword evidence="1" id="KW-0812">Transmembrane</keyword>
<dbReference type="EMBL" id="AHEU01000041">
    <property type="protein sequence ID" value="EJR27188.1"/>
    <property type="molecule type" value="Genomic_DNA"/>
</dbReference>
<feature type="transmembrane region" description="Helical" evidence="1">
    <location>
        <begin position="61"/>
        <end position="82"/>
    </location>
</feature>
<dbReference type="AlphaFoldDB" id="J8HHM5"/>
<feature type="transmembrane region" description="Helical" evidence="1">
    <location>
        <begin position="22"/>
        <end position="40"/>
    </location>
</feature>
<proteinExistence type="predicted"/>
<keyword evidence="1" id="KW-0472">Membrane</keyword>
<evidence type="ECO:0000313" key="2">
    <source>
        <dbReference type="EMBL" id="EJR27188.1"/>
    </source>
</evidence>
<keyword evidence="1" id="KW-1133">Transmembrane helix</keyword>
<dbReference type="HOGENOM" id="CLU_097068_0_0_9"/>
<gene>
    <name evidence="2" type="ORF">IIG_05013</name>
</gene>
<sequence>MYIGISFSCIISSLFSSYKICGIIRLFLYIICIDKILQIYKNMKSNYTMDSKHILIGEWMILKRIFGVLSTSLLAGAMVFGVSNIEAKAAETTDKPYKVVEPGFNGDQTTIGFDTKADLENHMKTHPVPKNSTIKPLAAIYSTFYHDINASRPNFTVNASRNPVVVTNFAGWSNDAVSSVRTHSYGDHTIIYEHANAQGRGLALANTGAVYNLKNYSMGDGARTWNDEASSTIVKSN</sequence>
<dbReference type="Gene3D" id="2.60.20.10">
    <property type="entry name" value="Crystallins"/>
    <property type="match status" value="1"/>
</dbReference>
<reference evidence="2 3" key="1">
    <citation type="submission" date="2012-04" db="EMBL/GenBank/DDBJ databases">
        <title>The Genome Sequence of Bacillus cereus VD048.</title>
        <authorList>
            <consortium name="The Broad Institute Genome Sequencing Platform"/>
            <consortium name="The Broad Institute Genome Sequencing Center for Infectious Disease"/>
            <person name="Feldgarden M."/>
            <person name="Van der Auwera G.A."/>
            <person name="Mahillon J."/>
            <person name="Duprez V."/>
            <person name="Timmery S."/>
            <person name="Mattelet C."/>
            <person name="Dierick K."/>
            <person name="Sun M."/>
            <person name="Yu Z."/>
            <person name="Zhu L."/>
            <person name="Hu X."/>
            <person name="Shank E.B."/>
            <person name="Swiecicka I."/>
            <person name="Hansen B.M."/>
            <person name="Andrup L."/>
            <person name="Young S.K."/>
            <person name="Zeng Q."/>
            <person name="Gargeya S."/>
            <person name="Fitzgerald M."/>
            <person name="Haas B."/>
            <person name="Abouelleil A."/>
            <person name="Alvarado L."/>
            <person name="Arachchi H.M."/>
            <person name="Berlin A."/>
            <person name="Chapman S.B."/>
            <person name="Goldberg J."/>
            <person name="Griggs A."/>
            <person name="Gujja S."/>
            <person name="Hansen M."/>
            <person name="Howarth C."/>
            <person name="Imamovic A."/>
            <person name="Larimer J."/>
            <person name="McCowen C."/>
            <person name="Montmayeur A."/>
            <person name="Murphy C."/>
            <person name="Neiman D."/>
            <person name="Pearson M."/>
            <person name="Priest M."/>
            <person name="Roberts A."/>
            <person name="Saif S."/>
            <person name="Shea T."/>
            <person name="Sisk P."/>
            <person name="Sykes S."/>
            <person name="Wortman J."/>
            <person name="Nusbaum C."/>
            <person name="Birren B."/>
        </authorList>
    </citation>
    <scope>NUCLEOTIDE SEQUENCE [LARGE SCALE GENOMIC DNA]</scope>
    <source>
        <strain evidence="2 3">VD048</strain>
    </source>
</reference>
<accession>J8HHM5</accession>
<protein>
    <submittedName>
        <fullName evidence="2">Uncharacterized protein</fullName>
    </submittedName>
</protein>
<comment type="caution">
    <text evidence="2">The sequence shown here is derived from an EMBL/GenBank/DDBJ whole genome shotgun (WGS) entry which is preliminary data.</text>
</comment>
<name>J8HHM5_BACCE</name>
<dbReference type="Proteomes" id="UP000006960">
    <property type="component" value="Unassembled WGS sequence"/>
</dbReference>
<dbReference type="PATRIC" id="fig|1053226.3.peg.5115"/>
<evidence type="ECO:0000313" key="3">
    <source>
        <dbReference type="Proteomes" id="UP000006960"/>
    </source>
</evidence>